<evidence type="ECO:0000256" key="2">
    <source>
        <dbReference type="ARBA" id="ARBA00022771"/>
    </source>
</evidence>
<evidence type="ECO:0000256" key="1">
    <source>
        <dbReference type="ARBA" id="ARBA00022723"/>
    </source>
</evidence>
<dbReference type="PANTHER" id="PTHR31251:SF108">
    <property type="entry name" value="SQUAMOSA PROMOTER-BINDING-LIKE PROTEIN 7"/>
    <property type="match status" value="1"/>
</dbReference>
<dbReference type="InterPro" id="IPR004333">
    <property type="entry name" value="SBP_dom"/>
</dbReference>
<feature type="compositionally biased region" description="Basic residues" evidence="5">
    <location>
        <begin position="62"/>
        <end position="72"/>
    </location>
</feature>
<feature type="transmembrane region" description="Helical" evidence="6">
    <location>
        <begin position="636"/>
        <end position="656"/>
    </location>
</feature>
<dbReference type="OrthoDB" id="514967at2759"/>
<reference evidence="8 9" key="1">
    <citation type="journal article" date="2020" name="Nat. Food">
        <title>A phased Vanilla planifolia genome enables genetic improvement of flavour and production.</title>
        <authorList>
            <person name="Hasing T."/>
            <person name="Tang H."/>
            <person name="Brym M."/>
            <person name="Khazi F."/>
            <person name="Huang T."/>
            <person name="Chambers A.H."/>
        </authorList>
    </citation>
    <scope>NUCLEOTIDE SEQUENCE [LARGE SCALE GENOMIC DNA]</scope>
    <source>
        <tissue evidence="8">Leaf</tissue>
    </source>
</reference>
<feature type="domain" description="SBP-type" evidence="7">
    <location>
        <begin position="1"/>
        <end position="72"/>
    </location>
</feature>
<gene>
    <name evidence="8" type="ORF">HPP92_006670</name>
</gene>
<dbReference type="InterPro" id="IPR036893">
    <property type="entry name" value="SBP_sf"/>
</dbReference>
<keyword evidence="3" id="KW-0862">Zinc</keyword>
<keyword evidence="2 4" id="KW-0863">Zinc-finger</keyword>
<organism evidence="8 9">
    <name type="scientific">Vanilla planifolia</name>
    <name type="common">Vanilla</name>
    <dbReference type="NCBI Taxonomy" id="51239"/>
    <lineage>
        <taxon>Eukaryota</taxon>
        <taxon>Viridiplantae</taxon>
        <taxon>Streptophyta</taxon>
        <taxon>Embryophyta</taxon>
        <taxon>Tracheophyta</taxon>
        <taxon>Spermatophyta</taxon>
        <taxon>Magnoliopsida</taxon>
        <taxon>Liliopsida</taxon>
        <taxon>Asparagales</taxon>
        <taxon>Orchidaceae</taxon>
        <taxon>Vanilloideae</taxon>
        <taxon>Vanilleae</taxon>
        <taxon>Vanilla</taxon>
    </lineage>
</organism>
<name>A0A835RPN8_VANPL</name>
<dbReference type="SUPFAM" id="SSF103612">
    <property type="entry name" value="SBT domain"/>
    <property type="match status" value="1"/>
</dbReference>
<keyword evidence="1" id="KW-0479">Metal-binding</keyword>
<evidence type="ECO:0000313" key="8">
    <source>
        <dbReference type="EMBL" id="KAG0489807.1"/>
    </source>
</evidence>
<evidence type="ECO:0000256" key="5">
    <source>
        <dbReference type="SAM" id="MobiDB-lite"/>
    </source>
</evidence>
<dbReference type="PANTHER" id="PTHR31251">
    <property type="entry name" value="SQUAMOSA PROMOTER-BINDING-LIKE PROTEIN 4"/>
    <property type="match status" value="1"/>
</dbReference>
<dbReference type="AlphaFoldDB" id="A0A835RPN8"/>
<dbReference type="Gene3D" id="4.10.1100.10">
    <property type="entry name" value="Transcription factor, SBP-box domain"/>
    <property type="match status" value="1"/>
</dbReference>
<sequence length="677" mass="76885">MGCEADISDLKGYHRRHRVCLRCANASSVNLDGEEKRYCQQCGKFHALLDFDEGKRGCRRKLERHNKRRRRKPADSNSVAAKENAPEGEAVEDIILCTDQRQEITIGSASKDVDNVANNMVIDGKTFLDPDVVHLSPGCLLPYGEQTQKDSLSVSTSEDALIDDRGHNPKSAISSTASENKSSYSSVCPTGRMSFKLYDWNPAEFPRRLRHQIFQWLSSMPVELEGYIRPGCTILTIFIAMPPDMWDKLYQDGALRLKQLIQAPESLLLGRGNILIYLSNMIVHVLKDGTSLVNVKMEIKAPKLHFVYPKIFEAGNALEFIACGSNLDQPNLRFLVSFSGKYLVCDAYRVASYGNVECYNEKLVVSGNYFEQEMFRVTVKQTPSGAFGPAFIEVENESGISNFIPILIGDRQVCYELQSMQGAFAEHPNLDEDKSELDAVCASTDFEEFNVAKENDMSDLLLDIAWLLKEPTKDYSETCSGSLNIKRLCRILHFSMQNNLISVLKAITKYVDNMIQKSEFLTADANFELFQEYMKIAREMLSQNTLRKERTKLDSGHTDFLKILQTWHMANTGKLVNTQNQVEERNNTYSQEMLESAPLVINGITRSKMRFLRLNHHWPCKYWAGELFFHQVTTTWPAIFVTATLIMCFVVCIILLNPQKVSDVAVHIKRFLPSRLT</sequence>
<dbReference type="Pfam" id="PF26102">
    <property type="entry name" value="Ig_SPL7"/>
    <property type="match status" value="1"/>
</dbReference>
<comment type="caution">
    <text evidence="8">The sequence shown here is derived from an EMBL/GenBank/DDBJ whole genome shotgun (WGS) entry which is preliminary data.</text>
</comment>
<dbReference type="GO" id="GO:0008270">
    <property type="term" value="F:zinc ion binding"/>
    <property type="evidence" value="ECO:0007669"/>
    <property type="project" value="UniProtKB-KW"/>
</dbReference>
<keyword evidence="6" id="KW-0812">Transmembrane</keyword>
<dbReference type="PROSITE" id="PS51141">
    <property type="entry name" value="ZF_SBP"/>
    <property type="match status" value="1"/>
</dbReference>
<evidence type="ECO:0000256" key="6">
    <source>
        <dbReference type="SAM" id="Phobius"/>
    </source>
</evidence>
<feature type="region of interest" description="Disordered" evidence="5">
    <location>
        <begin position="150"/>
        <end position="177"/>
    </location>
</feature>
<evidence type="ECO:0000259" key="7">
    <source>
        <dbReference type="PROSITE" id="PS51141"/>
    </source>
</evidence>
<keyword evidence="6" id="KW-1133">Transmembrane helix</keyword>
<feature type="region of interest" description="Disordered" evidence="5">
    <location>
        <begin position="62"/>
        <end position="86"/>
    </location>
</feature>
<evidence type="ECO:0000313" key="9">
    <source>
        <dbReference type="Proteomes" id="UP000639772"/>
    </source>
</evidence>
<evidence type="ECO:0000256" key="3">
    <source>
        <dbReference type="ARBA" id="ARBA00022833"/>
    </source>
</evidence>
<proteinExistence type="predicted"/>
<dbReference type="GO" id="GO:0005634">
    <property type="term" value="C:nucleus"/>
    <property type="evidence" value="ECO:0007669"/>
    <property type="project" value="InterPro"/>
</dbReference>
<dbReference type="GO" id="GO:0003677">
    <property type="term" value="F:DNA binding"/>
    <property type="evidence" value="ECO:0007669"/>
    <property type="project" value="InterPro"/>
</dbReference>
<evidence type="ECO:0000256" key="4">
    <source>
        <dbReference type="PROSITE-ProRule" id="PRU00470"/>
    </source>
</evidence>
<dbReference type="EMBL" id="JADCNM010000003">
    <property type="protein sequence ID" value="KAG0489807.1"/>
    <property type="molecule type" value="Genomic_DNA"/>
</dbReference>
<accession>A0A835RPN8</accession>
<dbReference type="InterPro" id="IPR044817">
    <property type="entry name" value="SBP-like"/>
</dbReference>
<dbReference type="Pfam" id="PF03110">
    <property type="entry name" value="SBP"/>
    <property type="match status" value="1"/>
</dbReference>
<dbReference type="Proteomes" id="UP000639772">
    <property type="component" value="Chromosome 3"/>
</dbReference>
<keyword evidence="6" id="KW-0472">Membrane</keyword>
<protein>
    <recommendedName>
        <fullName evidence="7">SBP-type domain-containing protein</fullName>
    </recommendedName>
</protein>